<gene>
    <name evidence="1" type="ORF">CLV46_0421</name>
</gene>
<accession>A0A2M9CGB7</accession>
<sequence length="87" mass="9175">MHVLAISTVNDSDRFWGGLKKAHGRLPKGATWVLALADTDGTRAVNVIRSESIEGVRAVLDEHAGPSATTEYFEADAANAIGLSLGK</sequence>
<evidence type="ECO:0000313" key="2">
    <source>
        <dbReference type="Proteomes" id="UP000228758"/>
    </source>
</evidence>
<dbReference type="OrthoDB" id="4282756at2"/>
<keyword evidence="2" id="KW-1185">Reference proteome</keyword>
<dbReference type="EMBL" id="PGFF01000001">
    <property type="protein sequence ID" value="PJJ70892.1"/>
    <property type="molecule type" value="Genomic_DNA"/>
</dbReference>
<reference evidence="1 2" key="1">
    <citation type="submission" date="2017-11" db="EMBL/GenBank/DDBJ databases">
        <title>Genomic Encyclopedia of Archaeal and Bacterial Type Strains, Phase II (KMG-II): From Individual Species to Whole Genera.</title>
        <authorList>
            <person name="Goeker M."/>
        </authorList>
    </citation>
    <scope>NUCLEOTIDE SEQUENCE [LARGE SCALE GENOMIC DNA]</scope>
    <source>
        <strain evidence="1 2">DSM 27393</strain>
    </source>
</reference>
<name>A0A2M9CGB7_9MICO</name>
<evidence type="ECO:0000313" key="1">
    <source>
        <dbReference type="EMBL" id="PJJ70892.1"/>
    </source>
</evidence>
<proteinExistence type="predicted"/>
<protein>
    <submittedName>
        <fullName evidence="1">Uncharacterized protein</fullName>
    </submittedName>
</protein>
<organism evidence="1 2">
    <name type="scientific">Diaminobutyricimonas aerilata</name>
    <dbReference type="NCBI Taxonomy" id="1162967"/>
    <lineage>
        <taxon>Bacteria</taxon>
        <taxon>Bacillati</taxon>
        <taxon>Actinomycetota</taxon>
        <taxon>Actinomycetes</taxon>
        <taxon>Micrococcales</taxon>
        <taxon>Microbacteriaceae</taxon>
        <taxon>Diaminobutyricimonas</taxon>
    </lineage>
</organism>
<dbReference type="Proteomes" id="UP000228758">
    <property type="component" value="Unassembled WGS sequence"/>
</dbReference>
<comment type="caution">
    <text evidence="1">The sequence shown here is derived from an EMBL/GenBank/DDBJ whole genome shotgun (WGS) entry which is preliminary data.</text>
</comment>
<dbReference type="AlphaFoldDB" id="A0A2M9CGB7"/>